<protein>
    <submittedName>
        <fullName evidence="1">Uncharacterized protein</fullName>
    </submittedName>
</protein>
<reference evidence="1" key="1">
    <citation type="submission" date="2014-05" db="EMBL/GenBank/DDBJ databases">
        <authorList>
            <person name="Chronopoulou M."/>
        </authorList>
    </citation>
    <scope>NUCLEOTIDE SEQUENCE</scope>
    <source>
        <tissue evidence="1">Whole organism</tissue>
    </source>
</reference>
<dbReference type="AlphaFoldDB" id="A0A0K2VCA2"/>
<evidence type="ECO:0000313" key="1">
    <source>
        <dbReference type="EMBL" id="CDW47556.1"/>
    </source>
</evidence>
<feature type="non-terminal residue" evidence="1">
    <location>
        <position position="83"/>
    </location>
</feature>
<dbReference type="EMBL" id="HACA01030195">
    <property type="protein sequence ID" value="CDW47556.1"/>
    <property type="molecule type" value="Transcribed_RNA"/>
</dbReference>
<proteinExistence type="predicted"/>
<sequence>MATEGSNNDIEFLQHIIYYLSSNSIPPEVTEVETFVRKARCFVIRNKQLFFGGNNSNLRVLDNIDERRNLLISLDHSNDAMSK</sequence>
<organism evidence="1">
    <name type="scientific">Lepeophtheirus salmonis</name>
    <name type="common">Salmon louse</name>
    <name type="synonym">Caligus salmonis</name>
    <dbReference type="NCBI Taxonomy" id="72036"/>
    <lineage>
        <taxon>Eukaryota</taxon>
        <taxon>Metazoa</taxon>
        <taxon>Ecdysozoa</taxon>
        <taxon>Arthropoda</taxon>
        <taxon>Crustacea</taxon>
        <taxon>Multicrustacea</taxon>
        <taxon>Hexanauplia</taxon>
        <taxon>Copepoda</taxon>
        <taxon>Siphonostomatoida</taxon>
        <taxon>Caligidae</taxon>
        <taxon>Lepeophtheirus</taxon>
    </lineage>
</organism>
<accession>A0A0K2VCA2</accession>
<name>A0A0K2VCA2_LEPSM</name>